<sequence length="67" mass="7834">MYDTDKLLKKIESLRKKMSNTALTQGITSLESIALSQELDRLLNIYEKVRENDFDSLESEKEKIKLQ</sequence>
<organism evidence="1 2">
    <name type="scientific">Ornithinibacillus xuwenensis</name>
    <dbReference type="NCBI Taxonomy" id="3144668"/>
    <lineage>
        <taxon>Bacteria</taxon>
        <taxon>Bacillati</taxon>
        <taxon>Bacillota</taxon>
        <taxon>Bacilli</taxon>
        <taxon>Bacillales</taxon>
        <taxon>Bacillaceae</taxon>
        <taxon>Ornithinibacillus</taxon>
    </lineage>
</organism>
<accession>A0ABU9XIF8</accession>
<dbReference type="SUPFAM" id="SSF140500">
    <property type="entry name" value="BAS1536-like"/>
    <property type="match status" value="1"/>
</dbReference>
<dbReference type="InterPro" id="IPR018540">
    <property type="entry name" value="Spo0E-like"/>
</dbReference>
<dbReference type="RefSeq" id="WP_345824061.1">
    <property type="nucleotide sequence ID" value="NZ_JBDIML010000001.1"/>
</dbReference>
<dbReference type="Proteomes" id="UP001444625">
    <property type="component" value="Unassembled WGS sequence"/>
</dbReference>
<evidence type="ECO:0000313" key="1">
    <source>
        <dbReference type="EMBL" id="MEN2766617.1"/>
    </source>
</evidence>
<keyword evidence="2" id="KW-1185">Reference proteome</keyword>
<dbReference type="InterPro" id="IPR036638">
    <property type="entry name" value="HLH_DNA-bd_sf"/>
</dbReference>
<gene>
    <name evidence="1" type="ORF">ABC228_05400</name>
</gene>
<protein>
    <submittedName>
        <fullName evidence="1">Aspartyl-phosphate phosphatase Spo0E family protein</fullName>
    </submittedName>
</protein>
<dbReference type="InterPro" id="IPR053028">
    <property type="entry name" value="Spo0E-like_phosphatase"/>
</dbReference>
<proteinExistence type="predicted"/>
<dbReference type="PANTHER" id="PTHR41263:SF1">
    <property type="entry name" value="ASPARTYL-PHOSPHATE PHOSPHATASE YISI"/>
    <property type="match status" value="1"/>
</dbReference>
<dbReference type="Pfam" id="PF09388">
    <property type="entry name" value="SpoOE-like"/>
    <property type="match status" value="1"/>
</dbReference>
<dbReference type="EMBL" id="JBDIML010000001">
    <property type="protein sequence ID" value="MEN2766617.1"/>
    <property type="molecule type" value="Genomic_DNA"/>
</dbReference>
<dbReference type="PANTHER" id="PTHR41263">
    <property type="entry name" value="ASPARTYL-PHOSPHATE PHOSPHATASE YISI"/>
    <property type="match status" value="1"/>
</dbReference>
<dbReference type="InterPro" id="IPR037208">
    <property type="entry name" value="Spo0E-like_sf"/>
</dbReference>
<dbReference type="Gene3D" id="4.10.280.10">
    <property type="entry name" value="Helix-loop-helix DNA-binding domain"/>
    <property type="match status" value="1"/>
</dbReference>
<evidence type="ECO:0000313" key="2">
    <source>
        <dbReference type="Proteomes" id="UP001444625"/>
    </source>
</evidence>
<comment type="caution">
    <text evidence="1">The sequence shown here is derived from an EMBL/GenBank/DDBJ whole genome shotgun (WGS) entry which is preliminary data.</text>
</comment>
<name>A0ABU9XIF8_9BACI</name>
<reference evidence="1 2" key="1">
    <citation type="submission" date="2024-05" db="EMBL/GenBank/DDBJ databases">
        <authorList>
            <person name="Haq I."/>
            <person name="Ullah Z."/>
            <person name="Ahmad R."/>
            <person name="Li M."/>
            <person name="Tong Y."/>
        </authorList>
    </citation>
    <scope>NUCLEOTIDE SEQUENCE [LARGE SCALE GENOMIC DNA]</scope>
    <source>
        <strain evidence="1 2">16A2E</strain>
    </source>
</reference>